<protein>
    <recommendedName>
        <fullName evidence="1">Reverse transcriptase domain-containing protein</fullName>
    </recommendedName>
</protein>
<accession>A0A0B1S1V6</accession>
<dbReference type="AlphaFoldDB" id="A0A0B1S1V6"/>
<feature type="domain" description="Reverse transcriptase" evidence="1">
    <location>
        <begin position="1"/>
        <end position="81"/>
    </location>
</feature>
<dbReference type="OrthoDB" id="5868531at2759"/>
<dbReference type="PROSITE" id="PS50878">
    <property type="entry name" value="RT_POL"/>
    <property type="match status" value="1"/>
</dbReference>
<keyword evidence="3" id="KW-1185">Reference proteome</keyword>
<sequence length="155" mass="17505">MPMGLKGAPGTFQKITNSLIRELRSCTFAYIDDIVTCADDFKQHLIDILEIFARIRSFGMKLRIDKCVFAAREIKYLGVLISKNGLRINPKRVGSIARYPTPKTVSEVKSFLGAASYLRRYIPQFAEIAHPLTSLTRKETKGFIGDMNTRKLSIC</sequence>
<dbReference type="InterPro" id="IPR051320">
    <property type="entry name" value="Viral_Replic_Matur_Polypro"/>
</dbReference>
<organism evidence="2 3">
    <name type="scientific">Oesophagostomum dentatum</name>
    <name type="common">Nodular worm</name>
    <dbReference type="NCBI Taxonomy" id="61180"/>
    <lineage>
        <taxon>Eukaryota</taxon>
        <taxon>Metazoa</taxon>
        <taxon>Ecdysozoa</taxon>
        <taxon>Nematoda</taxon>
        <taxon>Chromadorea</taxon>
        <taxon>Rhabditida</taxon>
        <taxon>Rhabditina</taxon>
        <taxon>Rhabditomorpha</taxon>
        <taxon>Strongyloidea</taxon>
        <taxon>Strongylidae</taxon>
        <taxon>Oesophagostomum</taxon>
    </lineage>
</organism>
<evidence type="ECO:0000313" key="2">
    <source>
        <dbReference type="EMBL" id="KHJ77165.1"/>
    </source>
</evidence>
<dbReference type="EMBL" id="KN611033">
    <property type="protein sequence ID" value="KHJ77165.1"/>
    <property type="molecule type" value="Genomic_DNA"/>
</dbReference>
<evidence type="ECO:0000259" key="1">
    <source>
        <dbReference type="PROSITE" id="PS50878"/>
    </source>
</evidence>
<name>A0A0B1S1V6_OESDE</name>
<dbReference type="Pfam" id="PF00078">
    <property type="entry name" value="RVT_1"/>
    <property type="match status" value="1"/>
</dbReference>
<dbReference type="InterPro" id="IPR043128">
    <property type="entry name" value="Rev_trsase/Diguanyl_cyclase"/>
</dbReference>
<evidence type="ECO:0000313" key="3">
    <source>
        <dbReference type="Proteomes" id="UP000053660"/>
    </source>
</evidence>
<proteinExistence type="predicted"/>
<dbReference type="PANTHER" id="PTHR33064">
    <property type="entry name" value="POL PROTEIN"/>
    <property type="match status" value="1"/>
</dbReference>
<reference evidence="2 3" key="1">
    <citation type="submission" date="2014-03" db="EMBL/GenBank/DDBJ databases">
        <title>Draft genome of the hookworm Oesophagostomum dentatum.</title>
        <authorList>
            <person name="Mitreva M."/>
        </authorList>
    </citation>
    <scope>NUCLEOTIDE SEQUENCE [LARGE SCALE GENOMIC DNA]</scope>
    <source>
        <strain evidence="2 3">OD-Hann</strain>
    </source>
</reference>
<gene>
    <name evidence="2" type="ORF">OESDEN_23215</name>
</gene>
<dbReference type="PANTHER" id="PTHR33064:SF37">
    <property type="entry name" value="RIBONUCLEASE H"/>
    <property type="match status" value="1"/>
</dbReference>
<dbReference type="Gene3D" id="3.30.70.270">
    <property type="match status" value="2"/>
</dbReference>
<dbReference type="SUPFAM" id="SSF56672">
    <property type="entry name" value="DNA/RNA polymerases"/>
    <property type="match status" value="1"/>
</dbReference>
<dbReference type="InterPro" id="IPR043502">
    <property type="entry name" value="DNA/RNA_pol_sf"/>
</dbReference>
<dbReference type="InterPro" id="IPR000477">
    <property type="entry name" value="RT_dom"/>
</dbReference>
<dbReference type="Proteomes" id="UP000053660">
    <property type="component" value="Unassembled WGS sequence"/>
</dbReference>